<dbReference type="EMBL" id="CP165627">
    <property type="protein sequence ID" value="XDV02311.1"/>
    <property type="molecule type" value="Genomic_DNA"/>
</dbReference>
<dbReference type="InterPro" id="IPR001296">
    <property type="entry name" value="Glyco_trans_1"/>
</dbReference>
<reference evidence="3" key="1">
    <citation type="submission" date="2024-07" db="EMBL/GenBank/DDBJ databases">
        <authorList>
            <person name="Biller S.J."/>
        </authorList>
    </citation>
    <scope>NUCLEOTIDE SEQUENCE</scope>
    <source>
        <strain evidence="3">WC2429</strain>
    </source>
</reference>
<accession>A0AB39WJY5</accession>
<organism evidence="3">
    <name type="scientific">Flavobacterium sp. WC2429</name>
    <dbReference type="NCBI Taxonomy" id="3234140"/>
    <lineage>
        <taxon>Bacteria</taxon>
        <taxon>Pseudomonadati</taxon>
        <taxon>Bacteroidota</taxon>
        <taxon>Flavobacteriia</taxon>
        <taxon>Flavobacteriales</taxon>
        <taxon>Flavobacteriaceae</taxon>
        <taxon>Flavobacterium</taxon>
    </lineage>
</organism>
<evidence type="ECO:0000259" key="2">
    <source>
        <dbReference type="Pfam" id="PF13439"/>
    </source>
</evidence>
<proteinExistence type="predicted"/>
<dbReference type="CDD" id="cd03801">
    <property type="entry name" value="GT4_PimA-like"/>
    <property type="match status" value="1"/>
</dbReference>
<gene>
    <name evidence="3" type="ORF">AB3G32_01320</name>
</gene>
<dbReference type="PANTHER" id="PTHR45947:SF3">
    <property type="entry name" value="SULFOQUINOVOSYL TRANSFERASE SQD2"/>
    <property type="match status" value="1"/>
</dbReference>
<evidence type="ECO:0000313" key="3">
    <source>
        <dbReference type="EMBL" id="XDV02311.1"/>
    </source>
</evidence>
<evidence type="ECO:0000259" key="1">
    <source>
        <dbReference type="Pfam" id="PF00534"/>
    </source>
</evidence>
<dbReference type="InterPro" id="IPR028098">
    <property type="entry name" value="Glyco_trans_4-like_N"/>
</dbReference>
<feature type="domain" description="Glycosyl transferase family 1" evidence="1">
    <location>
        <begin position="181"/>
        <end position="343"/>
    </location>
</feature>
<name>A0AB39WJY5_9FLAO</name>
<sequence>MKTIVIAHNYSEVSFSAMSYHLAHHLANLGHQVVFISHQPYFLNKEYVVAGKGNIIICSWPSNKRPNSIKDFWWYIKIHIKYKPKVVIGHFVGSNISILVSKLLSFGSVKTFEYYHTLREQIVADLKRVSIKQKLLFYRKKIFYKFLCDIIVCPSELAKTNLMVHNNLKTGIVLLNPMVDRFKNINLIKNNTIVISYLGRIDPSKGVVDLIHAFYAYKDKVPNSSIVLKIAGIGSEVGIIIELIKNKPEIHYLGGLDYSDIDDYLKGSHFTIIPSKFDNLPTVGLESLMNKTPLLISNTTGLSSYLTEGSDCFKFNPTHIDMIALFEKVENNFSQHEQMSLCARKTFEELFNMDAYCRNFNTLICNL</sequence>
<dbReference type="AlphaFoldDB" id="A0AB39WJY5"/>
<dbReference type="GO" id="GO:0016757">
    <property type="term" value="F:glycosyltransferase activity"/>
    <property type="evidence" value="ECO:0007669"/>
    <property type="project" value="UniProtKB-KW"/>
</dbReference>
<dbReference type="Gene3D" id="3.40.50.2000">
    <property type="entry name" value="Glycogen Phosphorylase B"/>
    <property type="match status" value="2"/>
</dbReference>
<dbReference type="RefSeq" id="WP_369765597.1">
    <property type="nucleotide sequence ID" value="NZ_CP165627.1"/>
</dbReference>
<keyword evidence="3" id="KW-0328">Glycosyltransferase</keyword>
<protein>
    <submittedName>
        <fullName evidence="3">Glycosyltransferase family 4 protein</fullName>
        <ecNumber evidence="3">2.4.-.-</ecNumber>
    </submittedName>
</protein>
<dbReference type="Pfam" id="PF13439">
    <property type="entry name" value="Glyco_transf_4"/>
    <property type="match status" value="1"/>
</dbReference>
<keyword evidence="3" id="KW-0808">Transferase</keyword>
<feature type="domain" description="Glycosyltransferase subfamily 4-like N-terminal" evidence="2">
    <location>
        <begin position="20"/>
        <end position="172"/>
    </location>
</feature>
<dbReference type="EC" id="2.4.-.-" evidence="3"/>
<dbReference type="Pfam" id="PF00534">
    <property type="entry name" value="Glycos_transf_1"/>
    <property type="match status" value="1"/>
</dbReference>
<dbReference type="SUPFAM" id="SSF53756">
    <property type="entry name" value="UDP-Glycosyltransferase/glycogen phosphorylase"/>
    <property type="match status" value="1"/>
</dbReference>
<dbReference type="PANTHER" id="PTHR45947">
    <property type="entry name" value="SULFOQUINOVOSYL TRANSFERASE SQD2"/>
    <property type="match status" value="1"/>
</dbReference>
<dbReference type="InterPro" id="IPR050194">
    <property type="entry name" value="Glycosyltransferase_grp1"/>
</dbReference>